<reference evidence="13 15" key="1">
    <citation type="journal article" date="2008" name="Science">
        <title>The Physcomitrella genome reveals evolutionary insights into the conquest of land by plants.</title>
        <authorList>
            <person name="Rensing S."/>
            <person name="Lang D."/>
            <person name="Zimmer A."/>
            <person name="Terry A."/>
            <person name="Salamov A."/>
            <person name="Shapiro H."/>
            <person name="Nishiyama T."/>
            <person name="Perroud P.-F."/>
            <person name="Lindquist E."/>
            <person name="Kamisugi Y."/>
            <person name="Tanahashi T."/>
            <person name="Sakakibara K."/>
            <person name="Fujita T."/>
            <person name="Oishi K."/>
            <person name="Shin-I T."/>
            <person name="Kuroki Y."/>
            <person name="Toyoda A."/>
            <person name="Suzuki Y."/>
            <person name="Hashimoto A."/>
            <person name="Yamaguchi K."/>
            <person name="Sugano A."/>
            <person name="Kohara Y."/>
            <person name="Fujiyama A."/>
            <person name="Anterola A."/>
            <person name="Aoki S."/>
            <person name="Ashton N."/>
            <person name="Barbazuk W.B."/>
            <person name="Barker E."/>
            <person name="Bennetzen J."/>
            <person name="Bezanilla M."/>
            <person name="Blankenship R."/>
            <person name="Cho S.H."/>
            <person name="Dutcher S."/>
            <person name="Estelle M."/>
            <person name="Fawcett J.A."/>
            <person name="Gundlach H."/>
            <person name="Hanada K."/>
            <person name="Heyl A."/>
            <person name="Hicks K.A."/>
            <person name="Hugh J."/>
            <person name="Lohr M."/>
            <person name="Mayer K."/>
            <person name="Melkozernov A."/>
            <person name="Murata T."/>
            <person name="Nelson D."/>
            <person name="Pils B."/>
            <person name="Prigge M."/>
            <person name="Reiss B."/>
            <person name="Renner T."/>
            <person name="Rombauts S."/>
            <person name="Rushton P."/>
            <person name="Sanderfoot A."/>
            <person name="Schween G."/>
            <person name="Shiu S.-H."/>
            <person name="Stueber K."/>
            <person name="Theodoulou F.L."/>
            <person name="Tu H."/>
            <person name="Van de Peer Y."/>
            <person name="Verrier P.J."/>
            <person name="Waters E."/>
            <person name="Wood A."/>
            <person name="Yang L."/>
            <person name="Cove D."/>
            <person name="Cuming A."/>
            <person name="Hasebe M."/>
            <person name="Lucas S."/>
            <person name="Mishler D.B."/>
            <person name="Reski R."/>
            <person name="Grigoriev I."/>
            <person name="Quatrano R.S."/>
            <person name="Boore J.L."/>
        </authorList>
    </citation>
    <scope>NUCLEOTIDE SEQUENCE [LARGE SCALE GENOMIC DNA]</scope>
    <source>
        <strain evidence="14 15">cv. Gransden 2004</strain>
    </source>
</reference>
<keyword evidence="9 10" id="KW-0472">Membrane</keyword>
<dbReference type="Gramene" id="Pp3c24_11910V3.1">
    <property type="protein sequence ID" value="Pp3c24_11910V3.1"/>
    <property type="gene ID" value="Pp3c24_11910"/>
</dbReference>
<evidence type="ECO:0000256" key="7">
    <source>
        <dbReference type="ARBA" id="ARBA00022989"/>
    </source>
</evidence>
<evidence type="ECO:0000256" key="2">
    <source>
        <dbReference type="ARBA" id="ARBA00008440"/>
    </source>
</evidence>
<organism evidence="13">
    <name type="scientific">Physcomitrium patens</name>
    <name type="common">Spreading-leaved earth moss</name>
    <name type="synonym">Physcomitrella patens</name>
    <dbReference type="NCBI Taxonomy" id="3218"/>
    <lineage>
        <taxon>Eukaryota</taxon>
        <taxon>Viridiplantae</taxon>
        <taxon>Streptophyta</taxon>
        <taxon>Embryophyta</taxon>
        <taxon>Bryophyta</taxon>
        <taxon>Bryophytina</taxon>
        <taxon>Bryopsida</taxon>
        <taxon>Funariidae</taxon>
        <taxon>Funariales</taxon>
        <taxon>Funariaceae</taxon>
        <taxon>Physcomitrium</taxon>
    </lineage>
</organism>
<dbReference type="STRING" id="3218.A0A2K1IGF4"/>
<dbReference type="PANTHER" id="PTHR30540">
    <property type="entry name" value="OSMOTIC STRESS POTASSIUM TRANSPORTER"/>
    <property type="match status" value="1"/>
</dbReference>
<comment type="subcellular location">
    <subcellularLocation>
        <location evidence="1 10">Membrane</location>
        <topology evidence="1 10">Multi-pass membrane protein</topology>
    </subcellularLocation>
</comment>
<feature type="transmembrane region" description="Helical" evidence="10">
    <location>
        <begin position="276"/>
        <end position="295"/>
    </location>
</feature>
<dbReference type="GO" id="GO:0015079">
    <property type="term" value="F:potassium ion transmembrane transporter activity"/>
    <property type="evidence" value="ECO:0000318"/>
    <property type="project" value="GO_Central"/>
</dbReference>
<protein>
    <recommendedName>
        <fullName evidence="10">Potassium transporter</fullName>
    </recommendedName>
</protein>
<keyword evidence="4 10" id="KW-0633">Potassium transport</keyword>
<evidence type="ECO:0000256" key="10">
    <source>
        <dbReference type="RuleBase" id="RU321113"/>
    </source>
</evidence>
<evidence type="ECO:0000259" key="12">
    <source>
        <dbReference type="Pfam" id="PF22776"/>
    </source>
</evidence>
<feature type="transmembrane region" description="Helical" evidence="10">
    <location>
        <begin position="456"/>
        <end position="479"/>
    </location>
</feature>
<dbReference type="Pfam" id="PF22776">
    <property type="entry name" value="K_trans_C"/>
    <property type="match status" value="1"/>
</dbReference>
<dbReference type="PaxDb" id="3218-PP1S16_292V6.1"/>
<evidence type="ECO:0000256" key="5">
    <source>
        <dbReference type="ARBA" id="ARBA00022692"/>
    </source>
</evidence>
<comment type="function">
    <text evidence="10">Potassium transporter.</text>
</comment>
<feature type="transmembrane region" description="Helical" evidence="10">
    <location>
        <begin position="157"/>
        <end position="179"/>
    </location>
</feature>
<evidence type="ECO:0000313" key="15">
    <source>
        <dbReference type="Proteomes" id="UP000006727"/>
    </source>
</evidence>
<evidence type="ECO:0000256" key="4">
    <source>
        <dbReference type="ARBA" id="ARBA00022538"/>
    </source>
</evidence>
<feature type="transmembrane region" description="Helical" evidence="10">
    <location>
        <begin position="404"/>
        <end position="423"/>
    </location>
</feature>
<dbReference type="GO" id="GO:0006813">
    <property type="term" value="P:potassium ion transport"/>
    <property type="evidence" value="ECO:0000318"/>
    <property type="project" value="GO_Central"/>
</dbReference>
<feature type="transmembrane region" description="Helical" evidence="10">
    <location>
        <begin position="307"/>
        <end position="327"/>
    </location>
</feature>
<dbReference type="PANTHER" id="PTHR30540:SF83">
    <property type="entry name" value="K+ POTASSIUM TRANSPORTER"/>
    <property type="match status" value="1"/>
</dbReference>
<keyword evidence="8 10" id="KW-0406">Ion transport</keyword>
<dbReference type="EnsemblPlants" id="Pp3c24_11910V3.1">
    <property type="protein sequence ID" value="Pp3c24_11910V3.1"/>
    <property type="gene ID" value="Pp3c24_11910"/>
</dbReference>
<feature type="transmembrane region" description="Helical" evidence="10">
    <location>
        <begin position="429"/>
        <end position="449"/>
    </location>
</feature>
<dbReference type="Pfam" id="PF02705">
    <property type="entry name" value="K_trans"/>
    <property type="match status" value="1"/>
</dbReference>
<dbReference type="InterPro" id="IPR053952">
    <property type="entry name" value="K_trans_C"/>
</dbReference>
<evidence type="ECO:0000256" key="6">
    <source>
        <dbReference type="ARBA" id="ARBA00022958"/>
    </source>
</evidence>
<evidence type="ECO:0000256" key="1">
    <source>
        <dbReference type="ARBA" id="ARBA00004141"/>
    </source>
</evidence>
<dbReference type="InterPro" id="IPR003855">
    <property type="entry name" value="K+_transporter"/>
</dbReference>
<dbReference type="EnsemblPlants" id="Pp3c24_11910V3.2">
    <property type="protein sequence ID" value="Pp3c24_11910V3.2"/>
    <property type="gene ID" value="Pp3c24_11910"/>
</dbReference>
<dbReference type="InterPro" id="IPR053951">
    <property type="entry name" value="K_trans_N"/>
</dbReference>
<dbReference type="RefSeq" id="XP_024363590.1">
    <property type="nucleotide sequence ID" value="XM_024507822.2"/>
</dbReference>
<dbReference type="GO" id="GO:0016020">
    <property type="term" value="C:membrane"/>
    <property type="evidence" value="ECO:0000318"/>
    <property type="project" value="GO_Central"/>
</dbReference>
<feature type="transmembrane region" description="Helical" evidence="10">
    <location>
        <begin position="199"/>
        <end position="216"/>
    </location>
</feature>
<name>A0A2K1IGF4_PHYPA</name>
<feature type="transmembrane region" description="Helical" evidence="10">
    <location>
        <begin position="228"/>
        <end position="250"/>
    </location>
</feature>
<dbReference type="Proteomes" id="UP000006727">
    <property type="component" value="Chromosome 24"/>
</dbReference>
<evidence type="ECO:0000256" key="8">
    <source>
        <dbReference type="ARBA" id="ARBA00023065"/>
    </source>
</evidence>
<dbReference type="NCBIfam" id="TIGR00794">
    <property type="entry name" value="kup"/>
    <property type="match status" value="1"/>
</dbReference>
<evidence type="ECO:0000256" key="3">
    <source>
        <dbReference type="ARBA" id="ARBA00022448"/>
    </source>
</evidence>
<proteinExistence type="inferred from homology"/>
<dbReference type="AlphaFoldDB" id="A0A2K1IGF4"/>
<feature type="domain" description="K+ potassium transporter C-terminal" evidence="12">
    <location>
        <begin position="536"/>
        <end position="796"/>
    </location>
</feature>
<reference evidence="13 15" key="2">
    <citation type="journal article" date="2018" name="Plant J.">
        <title>The Physcomitrella patens chromosome-scale assembly reveals moss genome structure and evolution.</title>
        <authorList>
            <person name="Lang D."/>
            <person name="Ullrich K.K."/>
            <person name="Murat F."/>
            <person name="Fuchs J."/>
            <person name="Jenkins J."/>
            <person name="Haas F.B."/>
            <person name="Piednoel M."/>
            <person name="Gundlach H."/>
            <person name="Van Bel M."/>
            <person name="Meyberg R."/>
            <person name="Vives C."/>
            <person name="Morata J."/>
            <person name="Symeonidi A."/>
            <person name="Hiss M."/>
            <person name="Muchero W."/>
            <person name="Kamisugi Y."/>
            <person name="Saleh O."/>
            <person name="Blanc G."/>
            <person name="Decker E.L."/>
            <person name="van Gessel N."/>
            <person name="Grimwood J."/>
            <person name="Hayes R.D."/>
            <person name="Graham S.W."/>
            <person name="Gunter L.E."/>
            <person name="McDaniel S.F."/>
            <person name="Hoernstein S.N.W."/>
            <person name="Larsson A."/>
            <person name="Li F.W."/>
            <person name="Perroud P.F."/>
            <person name="Phillips J."/>
            <person name="Ranjan P."/>
            <person name="Rokshar D.S."/>
            <person name="Rothfels C.J."/>
            <person name="Schneider L."/>
            <person name="Shu S."/>
            <person name="Stevenson D.W."/>
            <person name="Thummler F."/>
            <person name="Tillich M."/>
            <person name="Villarreal Aguilar J.C."/>
            <person name="Widiez T."/>
            <person name="Wong G.K."/>
            <person name="Wymore A."/>
            <person name="Zhang Y."/>
            <person name="Zimmer A.D."/>
            <person name="Quatrano R.S."/>
            <person name="Mayer K.F.X."/>
            <person name="Goodstein D."/>
            <person name="Casacuberta J.M."/>
            <person name="Vandepoele K."/>
            <person name="Reski R."/>
            <person name="Cuming A.C."/>
            <person name="Tuskan G.A."/>
            <person name="Maumus F."/>
            <person name="Salse J."/>
            <person name="Schmutz J."/>
            <person name="Rensing S.A."/>
        </authorList>
    </citation>
    <scope>NUCLEOTIDE SEQUENCE [LARGE SCALE GENOMIC DNA]</scope>
    <source>
        <strain evidence="14 15">cv. Gransden 2004</strain>
    </source>
</reference>
<comment type="similarity">
    <text evidence="2 10">Belongs to the HAK/KUP transporter (TC 2.A.72.3) family.</text>
</comment>
<evidence type="ECO:0000256" key="9">
    <source>
        <dbReference type="ARBA" id="ARBA00023136"/>
    </source>
</evidence>
<dbReference type="GeneID" id="112276461"/>
<dbReference type="Gramene" id="Pp3c24_11910V3.2">
    <property type="protein sequence ID" value="Pp3c24_11910V3.2"/>
    <property type="gene ID" value="Pp3c24_11910"/>
</dbReference>
<feature type="transmembrane region" description="Helical" evidence="10">
    <location>
        <begin position="347"/>
        <end position="367"/>
    </location>
</feature>
<keyword evidence="6 10" id="KW-0630">Potassium</keyword>
<dbReference type="EMBL" id="ABEU02000024">
    <property type="protein sequence ID" value="PNR28357.1"/>
    <property type="molecule type" value="Genomic_DNA"/>
</dbReference>
<evidence type="ECO:0000313" key="13">
    <source>
        <dbReference type="EMBL" id="PNR28357.1"/>
    </source>
</evidence>
<keyword evidence="15" id="KW-1185">Reference proteome</keyword>
<sequence length="798" mass="88558">MSVVSDSNAAQCSCSCRNLQTPLLQPSIAVVLTLAYQSLGVVYGDLSVSPLYVFQSTFLGDLRNSVTDEYIYGVLSLIFWTLTLIPLIKYVIIVLSADDNGEGGTFALYSLLCRHAKLSSILNQQSADMELSIYRLVEPPETPRGRTVRKLLEKHRILRTGLLIIVLLGTCMVIGDGVLTPSISVLSAISGISVAAPQLHQNIVILVSCIILVLLFSLQHIGTRRISFLFAPIVLTWLFCNGGIGLYNLIAYNPSIVRALSPYYTFKFFKVSGRDGWISLGGVLLCVTGSEAMYADLGHFCRRSIKAVFILIVYPSLLLGYMGQAAYLSKNLDDLDSAFFRSVPKPVFWPVFITATLASVVGSQAVISATFSIVRQCQALGCFPWVKVVHTSNSIYGQVYIPEVNWIMLILSLSITVGFKSTIEIGNAYGIAVIVVMLVTTFLTSLVIVVVWQRSIFVACIFLLIYGSVESLYLSSALFKVPQGGWVPLVLVGILMCIMYMWHYGTTKKYKFDLQNKVSMKWLLTLGPSLGVVRVPGIGLIFTELVTGVPAIFSHFVTNLPAFHQVLVFVCMKSVAVPFVPPNERYLVGRVGPRDYRMYRCVVRYGYKDSTGNDDSEFENQLVFNLAEFIQTENSAPWIPSSSEMSLDGRMTVMGTVTGSTASKASLSFPVSETRSERVTRIMQTFCGDSFQSFKTVSSPCATLDWQANFEIPLFVEHENEIDSEMRKELIDLIEAKEAGVAYLMGHSFVKAKKSSSWLKKFAINFVYTFLRRNCREPAMAFHIPHISLLEVGMVYYV</sequence>
<feature type="transmembrane region" description="Helical" evidence="10">
    <location>
        <begin position="485"/>
        <end position="502"/>
    </location>
</feature>
<feature type="transmembrane region" description="Helical" evidence="10">
    <location>
        <begin position="522"/>
        <end position="542"/>
    </location>
</feature>
<keyword evidence="5 10" id="KW-0812">Transmembrane</keyword>
<reference evidence="14" key="3">
    <citation type="submission" date="2020-12" db="UniProtKB">
        <authorList>
            <consortium name="EnsemblPlants"/>
        </authorList>
    </citation>
    <scope>IDENTIFICATION</scope>
</reference>
<accession>A0A2K1IGF4</accession>
<feature type="domain" description="K+ potassium transporter integral membrane" evidence="11">
    <location>
        <begin position="34"/>
        <end position="524"/>
    </location>
</feature>
<keyword evidence="7 10" id="KW-1133">Transmembrane helix</keyword>
<evidence type="ECO:0000313" key="14">
    <source>
        <dbReference type="EnsemblPlants" id="Pp3c24_11910V3.1"/>
    </source>
</evidence>
<gene>
    <name evidence="14" type="primary">LOC112276461</name>
    <name evidence="13" type="ORF">PHYPA_028949</name>
</gene>
<dbReference type="OMA" id="PAMAFHI"/>
<keyword evidence="3" id="KW-0813">Transport</keyword>
<feature type="transmembrane region" description="Helical" evidence="10">
    <location>
        <begin position="70"/>
        <end position="92"/>
    </location>
</feature>
<evidence type="ECO:0000259" key="11">
    <source>
        <dbReference type="Pfam" id="PF02705"/>
    </source>
</evidence>